<protein>
    <recommendedName>
        <fullName evidence="3">Scaffolding protein</fullName>
    </recommendedName>
</protein>
<accession>Q8FRB7</accession>
<keyword evidence="2" id="KW-1185">Reference proteome</keyword>
<dbReference type="EMBL" id="BA000035">
    <property type="protein sequence ID" value="BAC17654.1"/>
    <property type="molecule type" value="Genomic_DNA"/>
</dbReference>
<dbReference type="STRING" id="196164.gene:10741248"/>
<reference evidence="1 2" key="1">
    <citation type="journal article" date="2003" name="Genome Res.">
        <title>Comparative complete genome sequence analysis of the amino acid replacements responsible for the thermostability of Corynebacterium efficiens.</title>
        <authorList>
            <person name="Nishio Y."/>
            <person name="Nakamura Y."/>
            <person name="Kawarabayasi Y."/>
            <person name="Usuda Y."/>
            <person name="Kimura E."/>
            <person name="Sugimoto S."/>
            <person name="Matsui K."/>
            <person name="Yamagishi A."/>
            <person name="Kikuchi H."/>
            <person name="Ikeo K."/>
            <person name="Gojobori T."/>
        </authorList>
    </citation>
    <scope>NUCLEOTIDE SEQUENCE [LARGE SCALE GENOMIC DNA]</scope>
    <source>
        <strain evidence="2">DSM 44549 / YS-314 / AJ 12310 / JCM 11189 / NBRC 100395</strain>
    </source>
</reference>
<proteinExistence type="predicted"/>
<dbReference type="RefSeq" id="WP_006769469.1">
    <property type="nucleotide sequence ID" value="NC_004369.1"/>
</dbReference>
<dbReference type="KEGG" id="cef:CE0844"/>
<dbReference type="eggNOG" id="ENOG5031WZT">
    <property type="taxonomic scope" value="Bacteria"/>
</dbReference>
<evidence type="ECO:0000313" key="1">
    <source>
        <dbReference type="EMBL" id="BAC17654.1"/>
    </source>
</evidence>
<name>Q8FRB7_COREF</name>
<evidence type="ECO:0000313" key="2">
    <source>
        <dbReference type="Proteomes" id="UP000001409"/>
    </source>
</evidence>
<dbReference type="AlphaFoldDB" id="Q8FRB7"/>
<dbReference type="HOGENOM" id="CLU_1934492_0_0_11"/>
<dbReference type="OrthoDB" id="4375429at2"/>
<sequence>MSAIAIKFAQGPITFEAEAPVVGGQVVEAGTTPRSIKPAGAASETILGVAVIDAVPKGQPYTGKPNHASVACAPAQVPVTGDGTAGVGDLVIAAAGGTVTAATGTEPASQIVGRVIEVLSNNIVSIRLYV</sequence>
<evidence type="ECO:0008006" key="3">
    <source>
        <dbReference type="Google" id="ProtNLM"/>
    </source>
</evidence>
<accession>C8NLK4</accession>
<dbReference type="Proteomes" id="UP000001409">
    <property type="component" value="Chromosome"/>
</dbReference>
<organism evidence="1 2">
    <name type="scientific">Corynebacterium efficiens (strain DSM 44549 / YS-314 / AJ 12310 / JCM 11189 / NBRC 100395)</name>
    <dbReference type="NCBI Taxonomy" id="196164"/>
    <lineage>
        <taxon>Bacteria</taxon>
        <taxon>Bacillati</taxon>
        <taxon>Actinomycetota</taxon>
        <taxon>Actinomycetes</taxon>
        <taxon>Mycobacteriales</taxon>
        <taxon>Corynebacteriaceae</taxon>
        <taxon>Corynebacterium</taxon>
    </lineage>
</organism>